<dbReference type="Pfam" id="PF00581">
    <property type="entry name" value="Rhodanese"/>
    <property type="match status" value="1"/>
</dbReference>
<dbReference type="GO" id="GO:0005739">
    <property type="term" value="C:mitochondrion"/>
    <property type="evidence" value="ECO:0007669"/>
    <property type="project" value="TreeGrafter"/>
</dbReference>
<dbReference type="PANTHER" id="PTHR44086:SF10">
    <property type="entry name" value="THIOSULFATE SULFURTRANSFERASE_RHODANESE-LIKE DOMAIN-CONTAINING PROTEIN 3"/>
    <property type="match status" value="1"/>
</dbReference>
<keyword evidence="3" id="KW-1185">Reference proteome</keyword>
<evidence type="ECO:0000259" key="1">
    <source>
        <dbReference type="PROSITE" id="PS50206"/>
    </source>
</evidence>
<dbReference type="Gene3D" id="3.40.250.10">
    <property type="entry name" value="Rhodanese-like domain"/>
    <property type="match status" value="1"/>
</dbReference>
<comment type="caution">
    <text evidence="2">The sequence shown here is derived from an EMBL/GenBank/DDBJ whole genome shotgun (WGS) entry which is preliminary data.</text>
</comment>
<reference evidence="2" key="1">
    <citation type="submission" date="2020-05" db="EMBL/GenBank/DDBJ databases">
        <title>Phylogenomic resolution of chytrid fungi.</title>
        <authorList>
            <person name="Stajich J.E."/>
            <person name="Amses K."/>
            <person name="Simmons R."/>
            <person name="Seto K."/>
            <person name="Myers J."/>
            <person name="Bonds A."/>
            <person name="Quandt C.A."/>
            <person name="Barry K."/>
            <person name="Liu P."/>
            <person name="Grigoriev I."/>
            <person name="Longcore J.E."/>
            <person name="James T.Y."/>
        </authorList>
    </citation>
    <scope>NUCLEOTIDE SEQUENCE</scope>
    <source>
        <strain evidence="2">JEL0379</strain>
    </source>
</reference>
<organism evidence="2 3">
    <name type="scientific">Geranomyces variabilis</name>
    <dbReference type="NCBI Taxonomy" id="109894"/>
    <lineage>
        <taxon>Eukaryota</taxon>
        <taxon>Fungi</taxon>
        <taxon>Fungi incertae sedis</taxon>
        <taxon>Chytridiomycota</taxon>
        <taxon>Chytridiomycota incertae sedis</taxon>
        <taxon>Chytridiomycetes</taxon>
        <taxon>Spizellomycetales</taxon>
        <taxon>Powellomycetaceae</taxon>
        <taxon>Geranomyces</taxon>
    </lineage>
</organism>
<evidence type="ECO:0000313" key="2">
    <source>
        <dbReference type="EMBL" id="KAJ3167219.1"/>
    </source>
</evidence>
<dbReference type="SMART" id="SM00450">
    <property type="entry name" value="RHOD"/>
    <property type="match status" value="1"/>
</dbReference>
<dbReference type="Proteomes" id="UP001212152">
    <property type="component" value="Unassembled WGS sequence"/>
</dbReference>
<dbReference type="PANTHER" id="PTHR44086">
    <property type="entry name" value="THIOSULFATE SULFURTRANSFERASE RDL2, MITOCHONDRIAL-RELATED"/>
    <property type="match status" value="1"/>
</dbReference>
<name>A0AAD5TDC1_9FUNG</name>
<accession>A0AAD5TDC1</accession>
<proteinExistence type="predicted"/>
<dbReference type="InterPro" id="IPR001763">
    <property type="entry name" value="Rhodanese-like_dom"/>
</dbReference>
<dbReference type="AlphaFoldDB" id="A0AAD5TDC1"/>
<sequence length="150" mass="15560">MLRIRSAAGARLPQLFVSAIATANTAGAFCAGPRRLLSTKTVSYPQVKALLASKTPYTLLDVRNPSETDLGVIPTAVVVPLGEVAAAFALPAADFEAKYGFAKPQAPAKNNSGGNAQPGDAKAGQIIVYCRSGRRSAAAIEELGRLGYTK</sequence>
<protein>
    <submittedName>
        <fullName evidence="2">Thiosulfate:glutathione sulfurtransferase</fullName>
    </submittedName>
</protein>
<feature type="domain" description="Rhodanese" evidence="1">
    <location>
        <begin position="53"/>
        <end position="150"/>
    </location>
</feature>
<dbReference type="PROSITE" id="PS50206">
    <property type="entry name" value="RHODANESE_3"/>
    <property type="match status" value="1"/>
</dbReference>
<gene>
    <name evidence="2" type="primary">TSTD1</name>
    <name evidence="2" type="ORF">HDU87_001730</name>
</gene>
<dbReference type="SUPFAM" id="SSF52821">
    <property type="entry name" value="Rhodanese/Cell cycle control phosphatase"/>
    <property type="match status" value="1"/>
</dbReference>
<dbReference type="GO" id="GO:0004792">
    <property type="term" value="F:thiosulfate-cyanide sulfurtransferase activity"/>
    <property type="evidence" value="ECO:0007669"/>
    <property type="project" value="TreeGrafter"/>
</dbReference>
<evidence type="ECO:0000313" key="3">
    <source>
        <dbReference type="Proteomes" id="UP001212152"/>
    </source>
</evidence>
<dbReference type="InterPro" id="IPR036873">
    <property type="entry name" value="Rhodanese-like_dom_sf"/>
</dbReference>
<dbReference type="EMBL" id="JADGJQ010000147">
    <property type="protein sequence ID" value="KAJ3167219.1"/>
    <property type="molecule type" value="Genomic_DNA"/>
</dbReference>